<evidence type="ECO:0000313" key="4">
    <source>
        <dbReference type="WBParaSite" id="ACRNAN_scaffold1949.g15196.t1"/>
    </source>
</evidence>
<feature type="domain" description="ATP-grasp" evidence="2">
    <location>
        <begin position="168"/>
        <end position="378"/>
    </location>
</feature>
<keyword evidence="1" id="KW-0067">ATP-binding</keyword>
<dbReference type="Gene3D" id="3.30.470.20">
    <property type="entry name" value="ATP-grasp fold, B domain"/>
    <property type="match status" value="1"/>
</dbReference>
<evidence type="ECO:0000313" key="3">
    <source>
        <dbReference type="Proteomes" id="UP000887540"/>
    </source>
</evidence>
<dbReference type="WBParaSite" id="ACRNAN_scaffold1949.g15196.t1">
    <property type="protein sequence ID" value="ACRNAN_scaffold1949.g15196.t1"/>
    <property type="gene ID" value="ACRNAN_scaffold1949.g15196"/>
</dbReference>
<accession>A0A914D5V5</accession>
<proteinExistence type="predicted"/>
<dbReference type="AlphaFoldDB" id="A0A914D5V5"/>
<evidence type="ECO:0000259" key="2">
    <source>
        <dbReference type="PROSITE" id="PS50975"/>
    </source>
</evidence>
<dbReference type="PROSITE" id="PS50975">
    <property type="entry name" value="ATP_GRASP"/>
    <property type="match status" value="1"/>
</dbReference>
<keyword evidence="3" id="KW-1185">Reference proteome</keyword>
<dbReference type="Proteomes" id="UP000887540">
    <property type="component" value="Unplaced"/>
</dbReference>
<evidence type="ECO:0000256" key="1">
    <source>
        <dbReference type="PROSITE-ProRule" id="PRU00409"/>
    </source>
</evidence>
<dbReference type="GO" id="GO:0046872">
    <property type="term" value="F:metal ion binding"/>
    <property type="evidence" value="ECO:0007669"/>
    <property type="project" value="InterPro"/>
</dbReference>
<dbReference type="InterPro" id="IPR011761">
    <property type="entry name" value="ATP-grasp"/>
</dbReference>
<sequence length="454" mass="52460">MAPQFETTNEVLSSDEKVFPLTQTQKQSLKQIGDSKRVVVIFIKWKYHVLTNLENLQKPEDAALIGFFAEQTRAKLPECVVKHFDEIFWFKADYSCFESLFTDLKLLNIPELDSFLSQAVHLIPRDKLRLIESEEWVITTLCHFRKKYQIPGPSYDDLEPLRNKALEKMVAEAEGVPSAKYALLDFKNMFNINAEVDRIKHLIGTFPMFRKPVHGAGCGGCARVNDEKELLEWIRETVDEEYDGLYLIEECVFGMEFSAAVCLLADGTWKPMYISYNGEKTVVDALKSGDPLPFHGERFEDSLEMFPNMDKFVDQVIKAYKPPFPHLLCVQGFQLERNTDKYYLTEMTYRMQELFVQLPINQIDLGVSQETALLSCHLNPKYQAEPDPDRPKIFERHIWYPYNEGLLRSHLGIDENSSISSELTETTLEDFEEAEDPELNIFNASQRSLVRVST</sequence>
<dbReference type="GO" id="GO:0005524">
    <property type="term" value="F:ATP binding"/>
    <property type="evidence" value="ECO:0007669"/>
    <property type="project" value="UniProtKB-UniRule"/>
</dbReference>
<protein>
    <submittedName>
        <fullName evidence="4">ATP-grasp domain-containing protein</fullName>
    </submittedName>
</protein>
<organism evidence="3 4">
    <name type="scientific">Acrobeloides nanus</name>
    <dbReference type="NCBI Taxonomy" id="290746"/>
    <lineage>
        <taxon>Eukaryota</taxon>
        <taxon>Metazoa</taxon>
        <taxon>Ecdysozoa</taxon>
        <taxon>Nematoda</taxon>
        <taxon>Chromadorea</taxon>
        <taxon>Rhabditida</taxon>
        <taxon>Tylenchina</taxon>
        <taxon>Cephalobomorpha</taxon>
        <taxon>Cephaloboidea</taxon>
        <taxon>Cephalobidae</taxon>
        <taxon>Acrobeloides</taxon>
    </lineage>
</organism>
<reference evidence="4" key="1">
    <citation type="submission" date="2022-11" db="UniProtKB">
        <authorList>
            <consortium name="WormBaseParasite"/>
        </authorList>
    </citation>
    <scope>IDENTIFICATION</scope>
</reference>
<dbReference type="SUPFAM" id="SSF56059">
    <property type="entry name" value="Glutathione synthetase ATP-binding domain-like"/>
    <property type="match status" value="1"/>
</dbReference>
<keyword evidence="1" id="KW-0547">Nucleotide-binding</keyword>
<name>A0A914D5V5_9BILA</name>